<dbReference type="Proteomes" id="UP000839598">
    <property type="component" value="Unassembled WGS sequence"/>
</dbReference>
<reference evidence="1" key="1">
    <citation type="submission" date="2018-06" db="EMBL/GenBank/DDBJ databases">
        <authorList>
            <person name="Ashton P.M."/>
            <person name="Dallman T."/>
            <person name="Nair S."/>
            <person name="De Pinna E."/>
            <person name="Peters T."/>
            <person name="Grant K."/>
        </authorList>
    </citation>
    <scope>NUCLEOTIDE SEQUENCE [LARGE SCALE GENOMIC DNA]</scope>
    <source>
        <strain evidence="1">275803</strain>
    </source>
</reference>
<dbReference type="InterPro" id="IPR022747">
    <property type="entry name" value="SopD"/>
</dbReference>
<dbReference type="Gene3D" id="3.30.2440.10">
    <property type="entry name" value="Secreted effector protein SifA"/>
    <property type="match status" value="1"/>
</dbReference>
<accession>A0A5Y3MV75</accession>
<protein>
    <submittedName>
        <fullName evidence="1">Type III secretion system effector SopD2</fullName>
    </submittedName>
</protein>
<name>A0A5Y3MV75_SALER</name>
<dbReference type="EMBL" id="AAIVAV010000023">
    <property type="protein sequence ID" value="ECI4011188.1"/>
    <property type="molecule type" value="Genomic_DNA"/>
</dbReference>
<organism evidence="1">
    <name type="scientific">Salmonella enterica subsp. salamae</name>
    <dbReference type="NCBI Taxonomy" id="59202"/>
    <lineage>
        <taxon>Bacteria</taxon>
        <taxon>Pseudomonadati</taxon>
        <taxon>Pseudomonadota</taxon>
        <taxon>Gammaproteobacteria</taxon>
        <taxon>Enterobacterales</taxon>
        <taxon>Enterobacteriaceae</taxon>
        <taxon>Salmonella</taxon>
    </lineage>
</organism>
<gene>
    <name evidence="1" type="ORF">DN310_18080</name>
</gene>
<evidence type="ECO:0000313" key="1">
    <source>
        <dbReference type="EMBL" id="ECI4011188.1"/>
    </source>
</evidence>
<dbReference type="Pfam" id="PF11047">
    <property type="entry name" value="SopD"/>
    <property type="match status" value="1"/>
</dbReference>
<dbReference type="NCBIfam" id="NF011907">
    <property type="entry name" value="PRK15380.1"/>
    <property type="match status" value="1"/>
</dbReference>
<dbReference type="AlphaFoldDB" id="A0A5Y3MV75"/>
<comment type="caution">
    <text evidence="1">The sequence shown here is derived from an EMBL/GenBank/DDBJ whole genome shotgun (WGS) entry which is preliminary data.</text>
</comment>
<dbReference type="GO" id="GO:0033644">
    <property type="term" value="C:host cell membrane"/>
    <property type="evidence" value="ECO:0007669"/>
    <property type="project" value="InterPro"/>
</dbReference>
<proteinExistence type="predicted"/>
<sequence length="319" mass="37645">MPVTLNFGNHHNYEINHSRIVRLMSSDKEKALYMGVWDRFKDHFRTQKKQEVLEVLHTLIHGCERENQAELNVDIAGMEKIHAFVQLTQYADPSQQDRFVMRFDLSQTQILFEIDGKVIEKCNLHRLLNVSENCIFKVMEEDEEELFFKICIKYGEKIARYPELLQNFAFKLRQEVNEDDEIKDEVYKLMRSGEDRKMACVEWNGTLTEGEIDKLLCLQMGSFSIATQFFKIGYWELEGEVLFDMFHPTLIYLLQGYTPSLSCDFTEANTMLLSDVLKKDDDDYHNNKREIDSILRKIYRSHNNTLFISKNSGCRNMLL</sequence>